<organism evidence="2 3">
    <name type="scientific">Penicillium cinerascens</name>
    <dbReference type="NCBI Taxonomy" id="70096"/>
    <lineage>
        <taxon>Eukaryota</taxon>
        <taxon>Fungi</taxon>
        <taxon>Dikarya</taxon>
        <taxon>Ascomycota</taxon>
        <taxon>Pezizomycotina</taxon>
        <taxon>Eurotiomycetes</taxon>
        <taxon>Eurotiomycetidae</taxon>
        <taxon>Eurotiales</taxon>
        <taxon>Aspergillaceae</taxon>
        <taxon>Penicillium</taxon>
    </lineage>
</organism>
<feature type="compositionally biased region" description="Polar residues" evidence="1">
    <location>
        <begin position="265"/>
        <end position="275"/>
    </location>
</feature>
<evidence type="ECO:0000313" key="3">
    <source>
        <dbReference type="Proteomes" id="UP001150904"/>
    </source>
</evidence>
<comment type="caution">
    <text evidence="2">The sequence shown here is derived from an EMBL/GenBank/DDBJ whole genome shotgun (WGS) entry which is preliminary data.</text>
</comment>
<feature type="compositionally biased region" description="Basic and acidic residues" evidence="1">
    <location>
        <begin position="330"/>
        <end position="343"/>
    </location>
</feature>
<protein>
    <submittedName>
        <fullName evidence="2">Uncharacterized protein</fullName>
    </submittedName>
</protein>
<feature type="region of interest" description="Disordered" evidence="1">
    <location>
        <begin position="429"/>
        <end position="515"/>
    </location>
</feature>
<feature type="compositionally biased region" description="Basic and acidic residues" evidence="1">
    <location>
        <begin position="220"/>
        <end position="238"/>
    </location>
</feature>
<reference evidence="2" key="2">
    <citation type="journal article" date="2023" name="IMA Fungus">
        <title>Comparative genomic study of the Penicillium genus elucidates a diverse pangenome and 15 lateral gene transfer events.</title>
        <authorList>
            <person name="Petersen C."/>
            <person name="Sorensen T."/>
            <person name="Nielsen M.R."/>
            <person name="Sondergaard T.E."/>
            <person name="Sorensen J.L."/>
            <person name="Fitzpatrick D.A."/>
            <person name="Frisvad J.C."/>
            <person name="Nielsen K.L."/>
        </authorList>
    </citation>
    <scope>NUCLEOTIDE SEQUENCE</scope>
    <source>
        <strain evidence="2">IBT 15544</strain>
    </source>
</reference>
<name>A0A9W9N1Y2_9EURO</name>
<keyword evidence="3" id="KW-1185">Reference proteome</keyword>
<accession>A0A9W9N1Y2</accession>
<dbReference type="Proteomes" id="UP001150904">
    <property type="component" value="Unassembled WGS sequence"/>
</dbReference>
<feature type="compositionally biased region" description="Basic and acidic residues" evidence="1">
    <location>
        <begin position="145"/>
        <end position="157"/>
    </location>
</feature>
<feature type="compositionally biased region" description="Basic and acidic residues" evidence="1">
    <location>
        <begin position="182"/>
        <end position="193"/>
    </location>
</feature>
<feature type="compositionally biased region" description="Basic and acidic residues" evidence="1">
    <location>
        <begin position="376"/>
        <end position="394"/>
    </location>
</feature>
<proteinExistence type="predicted"/>
<dbReference type="AlphaFoldDB" id="A0A9W9N1Y2"/>
<feature type="region of interest" description="Disordered" evidence="1">
    <location>
        <begin position="1"/>
        <end position="27"/>
    </location>
</feature>
<gene>
    <name evidence="2" type="ORF">N7498_003281</name>
</gene>
<feature type="region of interest" description="Disordered" evidence="1">
    <location>
        <begin position="137"/>
        <end position="404"/>
    </location>
</feature>
<evidence type="ECO:0000256" key="1">
    <source>
        <dbReference type="SAM" id="MobiDB-lite"/>
    </source>
</evidence>
<dbReference type="EMBL" id="JAPQKR010000008">
    <property type="protein sequence ID" value="KAJ5211635.1"/>
    <property type="molecule type" value="Genomic_DNA"/>
</dbReference>
<evidence type="ECO:0000313" key="2">
    <source>
        <dbReference type="EMBL" id="KAJ5211635.1"/>
    </source>
</evidence>
<reference evidence="2" key="1">
    <citation type="submission" date="2022-12" db="EMBL/GenBank/DDBJ databases">
        <authorList>
            <person name="Petersen C."/>
        </authorList>
    </citation>
    <scope>NUCLEOTIDE SEQUENCE</scope>
    <source>
        <strain evidence="2">IBT 15544</strain>
    </source>
</reference>
<feature type="region of interest" description="Disordered" evidence="1">
    <location>
        <begin position="61"/>
        <end position="105"/>
    </location>
</feature>
<dbReference type="OrthoDB" id="3439035at2759"/>
<sequence length="826" mass="91880">MSTPHKNDFSLARQKHHLHQSPFGHARESNYDLDLDAFPSSKQNGTRSRHAFRTGTLAGAYRAASHASMSDDGAPLGSTPSPRRTREPFVARSPLSETSNPPEELADVYRRIEEDGTIADYVAYDDWDAALAARSTNRLNRSSSKPRDRSQGHDAVSRDGYTFSDAGLVDGSGDYPPRSARRTTDYTRDEQRLRRVTGKDSPIFSKAKSGARAALTADNLQRRDEQVKGQVEQERFVSEDDGERGPSLNLPRTWGSRAARRQDWTRNVSGSSASETQEKENRAHAPWSRSKVEEPAVSKLTPADAPASSSLGRPALRNRNALGERNVNPHVEEAQEGKSERTSGLDQTAAPGDGAPIPNTPIVVFKNSTFTKPTTTKRDSQELLRRLSRTESPRLDSIQTPEPPKLFERKIYDKTPRVTGAWIDTPMTEQVTERVTELPSDLTKDIVPPPAPPKETEASTQQTKPPVKPSVDIQPKPQEPSPEQNTKPESVPDAQSGKLSRPPVFRPKLPKSGLETVMEDVKSGRENMDLGDDTIEYLNAIMDDQTELKEEEEEAAYEQELLERLQEADKNVSNSVDLDRLHDKLSSLARNITEVKKGLNSLEKHVVHEADLVSRPNSPKDGPKALHQGGNYFIPSDGRLYAAIPLPRLWKRNPVSRQIQLTMLGWFTFVTLSWYVIECSLCEAYSHPIFSDTCDGYCLQPDAPTFPYVTVTMLWRWSHLSTLLAPLITIGVAVFRLVAQLLGLWDGYVDEPSQLSLGKLMGEIRINGTSVSFPWLSPPQANIIAPAPVTPSLPPREPQAPVWTSCNEAPARFEEDQPSMDDDEYL</sequence>
<dbReference type="RefSeq" id="XP_058309805.1">
    <property type="nucleotide sequence ID" value="XM_058450343.1"/>
</dbReference>
<dbReference type="GeneID" id="83177644"/>